<name>A0A0E0MD36_ORYPU</name>
<keyword evidence="1" id="KW-0472">Membrane</keyword>
<keyword evidence="1" id="KW-1133">Transmembrane helix</keyword>
<proteinExistence type="predicted"/>
<reference evidence="2" key="1">
    <citation type="submission" date="2015-04" db="UniProtKB">
        <authorList>
            <consortium name="EnsemblPlants"/>
        </authorList>
    </citation>
    <scope>IDENTIFICATION</scope>
</reference>
<organism evidence="2">
    <name type="scientific">Oryza punctata</name>
    <name type="common">Red rice</name>
    <dbReference type="NCBI Taxonomy" id="4537"/>
    <lineage>
        <taxon>Eukaryota</taxon>
        <taxon>Viridiplantae</taxon>
        <taxon>Streptophyta</taxon>
        <taxon>Embryophyta</taxon>
        <taxon>Tracheophyta</taxon>
        <taxon>Spermatophyta</taxon>
        <taxon>Magnoliopsida</taxon>
        <taxon>Liliopsida</taxon>
        <taxon>Poales</taxon>
        <taxon>Poaceae</taxon>
        <taxon>BOP clade</taxon>
        <taxon>Oryzoideae</taxon>
        <taxon>Oryzeae</taxon>
        <taxon>Oryzinae</taxon>
        <taxon>Oryza</taxon>
    </lineage>
</organism>
<protein>
    <submittedName>
        <fullName evidence="2">Uncharacterized protein</fullName>
    </submittedName>
</protein>
<dbReference type="Proteomes" id="UP000026962">
    <property type="component" value="Chromosome 11"/>
</dbReference>
<dbReference type="Gramene" id="OPUNC11G04580.1">
    <property type="protein sequence ID" value="OPUNC11G04580.1"/>
    <property type="gene ID" value="OPUNC11G04580"/>
</dbReference>
<evidence type="ECO:0000313" key="2">
    <source>
        <dbReference type="EnsemblPlants" id="OPUNC11G04580.1"/>
    </source>
</evidence>
<reference evidence="2" key="2">
    <citation type="submission" date="2018-05" db="EMBL/GenBank/DDBJ databases">
        <title>OpunRS2 (Oryza punctata Reference Sequence Version 2).</title>
        <authorList>
            <person name="Zhang J."/>
            <person name="Kudrna D."/>
            <person name="Lee S."/>
            <person name="Talag J."/>
            <person name="Welchert J."/>
            <person name="Wing R.A."/>
        </authorList>
    </citation>
    <scope>NUCLEOTIDE SEQUENCE [LARGE SCALE GENOMIC DNA]</scope>
</reference>
<feature type="transmembrane region" description="Helical" evidence="1">
    <location>
        <begin position="47"/>
        <end position="72"/>
    </location>
</feature>
<evidence type="ECO:0000313" key="3">
    <source>
        <dbReference type="Proteomes" id="UP000026962"/>
    </source>
</evidence>
<dbReference type="EnsemblPlants" id="OPUNC11G04580.1">
    <property type="protein sequence ID" value="OPUNC11G04580.1"/>
    <property type="gene ID" value="OPUNC11G04580"/>
</dbReference>
<dbReference type="HOGENOM" id="CLU_2626213_0_0_1"/>
<keyword evidence="1" id="KW-0812">Transmembrane</keyword>
<accession>A0A0E0MD36</accession>
<sequence>MMVFSITSQISAEKFVPLMQPVGHRRRGRGHAHRRSGLGVRLRRRMLLPLGPVPTAHALLIAAVFSALVWSWESNGQG</sequence>
<evidence type="ECO:0000256" key="1">
    <source>
        <dbReference type="SAM" id="Phobius"/>
    </source>
</evidence>
<dbReference type="AlphaFoldDB" id="A0A0E0MD36"/>
<keyword evidence="3" id="KW-1185">Reference proteome</keyword>